<dbReference type="RefSeq" id="WP_289831865.1">
    <property type="nucleotide sequence ID" value="NZ_JAUEDK010000057.1"/>
</dbReference>
<evidence type="ECO:0000259" key="1">
    <source>
        <dbReference type="Pfam" id="PF08348"/>
    </source>
</evidence>
<dbReference type="EMBL" id="JAUEDK010000057">
    <property type="protein sequence ID" value="MDN0077219.1"/>
    <property type="molecule type" value="Genomic_DNA"/>
</dbReference>
<evidence type="ECO:0000313" key="4">
    <source>
        <dbReference type="Proteomes" id="UP001168540"/>
    </source>
</evidence>
<protein>
    <submittedName>
        <fullName evidence="3">PAS domain-containing protein</fullName>
    </submittedName>
</protein>
<evidence type="ECO:0000259" key="2">
    <source>
        <dbReference type="Pfam" id="PF13309"/>
    </source>
</evidence>
<dbReference type="Pfam" id="PF08348">
    <property type="entry name" value="PAS_6"/>
    <property type="match status" value="1"/>
</dbReference>
<name>A0ABT7XTV2_9NEIS</name>
<feature type="domain" description="Transcriptional regulator DauR-like HTH" evidence="2">
    <location>
        <begin position="169"/>
        <end position="227"/>
    </location>
</feature>
<evidence type="ECO:0000313" key="3">
    <source>
        <dbReference type="EMBL" id="MDN0077219.1"/>
    </source>
</evidence>
<dbReference type="InterPro" id="IPR039445">
    <property type="entry name" value="DauR-like_HTH"/>
</dbReference>
<dbReference type="InterPro" id="IPR013559">
    <property type="entry name" value="YheO"/>
</dbReference>
<feature type="domain" description="YheO-like" evidence="1">
    <location>
        <begin position="20"/>
        <end position="125"/>
    </location>
</feature>
<accession>A0ABT7XTV2</accession>
<dbReference type="Proteomes" id="UP001168540">
    <property type="component" value="Unassembled WGS sequence"/>
</dbReference>
<dbReference type="Pfam" id="PF13309">
    <property type="entry name" value="HTH_22"/>
    <property type="match status" value="1"/>
</dbReference>
<gene>
    <name evidence="3" type="ORF">QU481_20465</name>
</gene>
<dbReference type="PANTHER" id="PTHR35568">
    <property type="entry name" value="TRANSCRIPTIONAL REGULATOR DAUR"/>
    <property type="match status" value="1"/>
</dbReference>
<proteinExistence type="predicted"/>
<organism evidence="3 4">
    <name type="scientific">Crenobacter oryzisoli</name>
    <dbReference type="NCBI Taxonomy" id="3056844"/>
    <lineage>
        <taxon>Bacteria</taxon>
        <taxon>Pseudomonadati</taxon>
        <taxon>Pseudomonadota</taxon>
        <taxon>Betaproteobacteria</taxon>
        <taxon>Neisseriales</taxon>
        <taxon>Neisseriaceae</taxon>
        <taxon>Crenobacter</taxon>
    </lineage>
</organism>
<reference evidence="3" key="1">
    <citation type="submission" date="2023-06" db="EMBL/GenBank/DDBJ databases">
        <authorList>
            <person name="Zhang S."/>
        </authorList>
    </citation>
    <scope>NUCLEOTIDE SEQUENCE</scope>
    <source>
        <strain evidence="3">SG2303</strain>
    </source>
</reference>
<comment type="caution">
    <text evidence="3">The sequence shown here is derived from an EMBL/GenBank/DDBJ whole genome shotgun (WGS) entry which is preliminary data.</text>
</comment>
<dbReference type="InterPro" id="IPR039446">
    <property type="entry name" value="DauR-like"/>
</dbReference>
<dbReference type="PANTHER" id="PTHR35568:SF1">
    <property type="entry name" value="TRANSCRIPTIONAL REGULATOR DAUR"/>
    <property type="match status" value="1"/>
</dbReference>
<sequence length="232" mass="25583">MDQNDSFADAPLKAADWALLNHYRVMLDGLSTLFGQHVEFVLHSLEDPEHSVIKVCGALSGRHEGAGLSELARRMLDKLERSGARHTKVYYTRRPGGAQMRSITIAIRNEERRIIGLLCIHMSLNVPLLDFIQGLLPGDEPVFDVPAKGDSDGGFTPEMFVHGVDDMLDKVVANTIAEVDAGRPGGQRNRQVVQALFSREVFGIKDAVRVVAEQLGVSVHTVYHHLRQVKAG</sequence>
<keyword evidence="4" id="KW-1185">Reference proteome</keyword>